<dbReference type="InterPro" id="IPR022637">
    <property type="entry name" value="DNA_polIII_beta_cen"/>
</dbReference>
<evidence type="ECO:0000259" key="11">
    <source>
        <dbReference type="Pfam" id="PF02767"/>
    </source>
</evidence>
<reference evidence="13 14" key="1">
    <citation type="journal article" date="2018" name="bioRxiv">
        <title>Evidence of independent acquisition and adaption of ultra-small bacteria to human hosts across the highly diverse yet reduced genomes of the phylum Saccharibacteria.</title>
        <authorList>
            <person name="McLean J.S."/>
            <person name="Bor B."/>
            <person name="To T.T."/>
            <person name="Liu Q."/>
            <person name="Kearns K.A."/>
            <person name="Solden L.M."/>
            <person name="Wrighton K.C."/>
            <person name="He X."/>
            <person name="Shi W."/>
        </authorList>
    </citation>
    <scope>NUCLEOTIDE SEQUENCE [LARGE SCALE GENOMIC DNA]</scope>
    <source>
        <strain evidence="13 14">TM7_CMJM_G6_1_HOT_870</strain>
    </source>
</reference>
<feature type="domain" description="DNA polymerase III beta sliding clamp C-terminal" evidence="12">
    <location>
        <begin position="242"/>
        <end position="362"/>
    </location>
</feature>
<dbReference type="InterPro" id="IPR046938">
    <property type="entry name" value="DNA_clamp_sf"/>
</dbReference>
<comment type="function">
    <text evidence="9">Confers DNA tethering and processivity to DNA polymerases and other proteins. Acts as a clamp, forming a ring around DNA (a reaction catalyzed by the clamp-loading complex) which diffuses in an ATP-independent manner freely and bidirectionally along dsDNA. Initially characterized for its ability to contact the catalytic subunit of DNA polymerase III (Pol III), a complex, multichain enzyme responsible for most of the replicative synthesis in bacteria; Pol III exhibits 3'-5' exonuclease proofreading activity. The beta chain is required for initiation of replication as well as for processivity of DNA replication.</text>
</comment>
<evidence type="ECO:0000313" key="13">
    <source>
        <dbReference type="EMBL" id="RYC72462.1"/>
    </source>
</evidence>
<evidence type="ECO:0000256" key="5">
    <source>
        <dbReference type="ARBA" id="ARBA00022695"/>
    </source>
</evidence>
<evidence type="ECO:0000259" key="10">
    <source>
        <dbReference type="Pfam" id="PF00712"/>
    </source>
</evidence>
<protein>
    <recommendedName>
        <fullName evidence="9">Beta sliding clamp</fullName>
    </recommendedName>
</protein>
<dbReference type="InterPro" id="IPR001001">
    <property type="entry name" value="DNA_polIII_beta"/>
</dbReference>
<dbReference type="EMBL" id="PRLK01000007">
    <property type="protein sequence ID" value="RYC72462.1"/>
    <property type="molecule type" value="Genomic_DNA"/>
</dbReference>
<sequence length="364" mass="40353">MELIVKQEHLSKALNIIGKVANTKTSISLLGTILLRTNGNQLLIAANNLELAVSQNISAKIKLTGSIAIPSKLITEFIASLPKGDVLLKVENNHLYIESGNYKSKINGESAEEFPDLPTIEEETNRISFSTDEFKNIVSQTVFTCSNDTARPVLTGVYWHDYEEYLYLASTDGYRLSERKVKKIEKPLSAIIPSSALQEVLRSVSESVDEIETIFDDHKVEFKVGDIIIVSRLIDGKFVDYRRLIPSSTETVVEIKKNDFMRIVKIASLFARDSGGSVTIEVNEDESKISIHSIASEFGENTSEASVTVTGGGKITLNSRYITECLNNINGDDIIFGFSGRLAPTVFKPLKDKNYIHIIMPLKS</sequence>
<feature type="domain" description="DNA polymerase III beta sliding clamp N-terminal" evidence="10">
    <location>
        <begin position="1"/>
        <end position="118"/>
    </location>
</feature>
<dbReference type="Pfam" id="PF02768">
    <property type="entry name" value="DNA_pol3_beta_3"/>
    <property type="match status" value="1"/>
</dbReference>
<keyword evidence="5 9" id="KW-0548">Nucleotidyltransferase</keyword>
<evidence type="ECO:0000259" key="12">
    <source>
        <dbReference type="Pfam" id="PF02768"/>
    </source>
</evidence>
<evidence type="ECO:0000256" key="4">
    <source>
        <dbReference type="ARBA" id="ARBA00022679"/>
    </source>
</evidence>
<dbReference type="CDD" id="cd00140">
    <property type="entry name" value="beta_clamp"/>
    <property type="match status" value="1"/>
</dbReference>
<keyword evidence="14" id="KW-1185">Reference proteome</keyword>
<dbReference type="Gene3D" id="3.70.10.10">
    <property type="match status" value="1"/>
</dbReference>
<evidence type="ECO:0000256" key="8">
    <source>
        <dbReference type="ARBA" id="ARBA00023125"/>
    </source>
</evidence>
<accession>A0ABY0FJM1</accession>
<dbReference type="PIRSF" id="PIRSF000804">
    <property type="entry name" value="DNA_pol_III_b"/>
    <property type="match status" value="1"/>
</dbReference>
<evidence type="ECO:0000256" key="7">
    <source>
        <dbReference type="ARBA" id="ARBA00022932"/>
    </source>
</evidence>
<evidence type="ECO:0000256" key="3">
    <source>
        <dbReference type="ARBA" id="ARBA00022490"/>
    </source>
</evidence>
<dbReference type="Pfam" id="PF00712">
    <property type="entry name" value="DNA_pol3_beta"/>
    <property type="match status" value="1"/>
</dbReference>
<comment type="caution">
    <text evidence="13">The sequence shown here is derived from an EMBL/GenBank/DDBJ whole genome shotgun (WGS) entry which is preliminary data.</text>
</comment>
<evidence type="ECO:0000256" key="1">
    <source>
        <dbReference type="ARBA" id="ARBA00004496"/>
    </source>
</evidence>
<comment type="subunit">
    <text evidence="9">Forms a ring-shaped head-to-tail homodimer around DNA.</text>
</comment>
<keyword evidence="7 9" id="KW-0239">DNA-directed DNA polymerase</keyword>
<dbReference type="InterPro" id="IPR022634">
    <property type="entry name" value="DNA_polIII_beta_N"/>
</dbReference>
<organism evidence="13 14">
    <name type="scientific">Candidatus Nanogingivalis gingivitcus</name>
    <dbReference type="NCBI Taxonomy" id="2171992"/>
    <lineage>
        <taxon>Bacteria</taxon>
        <taxon>Candidatus Saccharimonadota</taxon>
        <taxon>Candidatus Nanosyncoccalia</taxon>
        <taxon>Candidatus Nanogingivales</taxon>
        <taxon>Candidatus Nanogingivalaceae</taxon>
        <taxon>Candidatus Nanogingivalis</taxon>
    </lineage>
</organism>
<feature type="domain" description="DNA polymerase III beta sliding clamp central" evidence="11">
    <location>
        <begin position="130"/>
        <end position="238"/>
    </location>
</feature>
<dbReference type="Gene3D" id="3.10.150.10">
    <property type="entry name" value="DNA Polymerase III, subunit A, domain 2"/>
    <property type="match status" value="1"/>
</dbReference>
<comment type="similarity">
    <text evidence="2 9">Belongs to the beta sliding clamp family.</text>
</comment>
<gene>
    <name evidence="13" type="primary">dnaN</name>
    <name evidence="13" type="ORF">G6CMJM_00483</name>
</gene>
<reference evidence="13 14" key="2">
    <citation type="journal article" date="2020" name="Cell Rep.">
        <title>Acquisition and Adaptation of Ultra-small Parasitic Reduced Genome Bacteria to Mammalian Hosts.</title>
        <authorList>
            <person name="McLean J.S."/>
            <person name="Bor B."/>
            <person name="Kerns K.A."/>
            <person name="Liu Q."/>
            <person name="To T.T."/>
            <person name="Solden L."/>
            <person name="Hendrickson E.L."/>
            <person name="Wrighton K."/>
            <person name="Shi W."/>
            <person name="He X."/>
        </authorList>
    </citation>
    <scope>NUCLEOTIDE SEQUENCE [LARGE SCALE GENOMIC DNA]</scope>
    <source>
        <strain evidence="13 14">TM7_CMJM_G6_1_HOT_870</strain>
    </source>
</reference>
<keyword evidence="4 9" id="KW-0808">Transferase</keyword>
<dbReference type="PANTHER" id="PTHR30478:SF0">
    <property type="entry name" value="BETA SLIDING CLAMP"/>
    <property type="match status" value="1"/>
</dbReference>
<proteinExistence type="inferred from homology"/>
<dbReference type="PANTHER" id="PTHR30478">
    <property type="entry name" value="DNA POLYMERASE III SUBUNIT BETA"/>
    <property type="match status" value="1"/>
</dbReference>
<comment type="subcellular location">
    <subcellularLocation>
        <location evidence="1 9">Cytoplasm</location>
    </subcellularLocation>
</comment>
<evidence type="ECO:0000256" key="9">
    <source>
        <dbReference type="PIRNR" id="PIRNR000804"/>
    </source>
</evidence>
<keyword evidence="6 9" id="KW-0235">DNA replication</keyword>
<dbReference type="InterPro" id="IPR022635">
    <property type="entry name" value="DNA_polIII_beta_C"/>
</dbReference>
<dbReference type="NCBIfam" id="TIGR00663">
    <property type="entry name" value="dnan"/>
    <property type="match status" value="1"/>
</dbReference>
<keyword evidence="3 9" id="KW-0963">Cytoplasm</keyword>
<dbReference type="Proteomes" id="UP001190925">
    <property type="component" value="Unassembled WGS sequence"/>
</dbReference>
<dbReference type="SUPFAM" id="SSF55979">
    <property type="entry name" value="DNA clamp"/>
    <property type="match status" value="3"/>
</dbReference>
<name>A0ABY0FJM1_9BACT</name>
<keyword evidence="8" id="KW-0238">DNA-binding</keyword>
<evidence type="ECO:0000256" key="6">
    <source>
        <dbReference type="ARBA" id="ARBA00022705"/>
    </source>
</evidence>
<evidence type="ECO:0000313" key="14">
    <source>
        <dbReference type="Proteomes" id="UP001190925"/>
    </source>
</evidence>
<dbReference type="GO" id="GO:0003887">
    <property type="term" value="F:DNA-directed DNA polymerase activity"/>
    <property type="evidence" value="ECO:0007669"/>
    <property type="project" value="UniProtKB-EC"/>
</dbReference>
<dbReference type="Pfam" id="PF02767">
    <property type="entry name" value="DNA_pol3_beta_2"/>
    <property type="match status" value="1"/>
</dbReference>
<evidence type="ECO:0000256" key="2">
    <source>
        <dbReference type="ARBA" id="ARBA00010752"/>
    </source>
</evidence>
<dbReference type="SMART" id="SM00480">
    <property type="entry name" value="POL3Bc"/>
    <property type="match status" value="1"/>
</dbReference>